<evidence type="ECO:0000256" key="3">
    <source>
        <dbReference type="ARBA" id="ARBA00022475"/>
    </source>
</evidence>
<dbReference type="AlphaFoldDB" id="A0A7V3ZHK3"/>
<evidence type="ECO:0000259" key="8">
    <source>
        <dbReference type="PROSITE" id="PS50928"/>
    </source>
</evidence>
<reference evidence="9" key="1">
    <citation type="journal article" date="2020" name="mSystems">
        <title>Genome- and Community-Level Interaction Insights into Carbon Utilization and Element Cycling Functions of Hydrothermarchaeota in Hydrothermal Sediment.</title>
        <authorList>
            <person name="Zhou Z."/>
            <person name="Liu Y."/>
            <person name="Xu W."/>
            <person name="Pan J."/>
            <person name="Luo Z.H."/>
            <person name="Li M."/>
        </authorList>
    </citation>
    <scope>NUCLEOTIDE SEQUENCE [LARGE SCALE GENOMIC DNA]</scope>
    <source>
        <strain evidence="9">SpSt-70</strain>
    </source>
</reference>
<name>A0A7V3ZHK3_DICTH</name>
<keyword evidence="5 7" id="KW-1133">Transmembrane helix</keyword>
<protein>
    <submittedName>
        <fullName evidence="9">ABC transporter permease subunit</fullName>
    </submittedName>
</protein>
<dbReference type="InterPro" id="IPR035906">
    <property type="entry name" value="MetI-like_sf"/>
</dbReference>
<evidence type="ECO:0000256" key="6">
    <source>
        <dbReference type="ARBA" id="ARBA00023136"/>
    </source>
</evidence>
<sequence>MRNSLVFKISFWIIFIFIWYLMGSAINSKLILPLPHKVLYKVLELFSERNFYHHLFITLLRSIGGFILALFLGFLLGYIKNKFLYSAIRNIIDIFQSNPLIVWITIALFWFGFGNKTIVFTVFIVLFPNFYLITYNTINNIPKEYIELFKIYPISRKKYLTKFLIPYLKPFLLPTLANSIISSLKITAMAEFLSGESGIGFLLSYAKTFLNTEEVYAYAVILFVFSKILEFIFIRLGILKGDRNYGFSES</sequence>
<dbReference type="EMBL" id="DTDV01000006">
    <property type="protein sequence ID" value="HGK23128.1"/>
    <property type="molecule type" value="Genomic_DNA"/>
</dbReference>
<comment type="subcellular location">
    <subcellularLocation>
        <location evidence="1 7">Cell membrane</location>
        <topology evidence="1 7">Multi-pass membrane protein</topology>
    </subcellularLocation>
</comment>
<dbReference type="PANTHER" id="PTHR30151">
    <property type="entry name" value="ALKANE SULFONATE ABC TRANSPORTER-RELATED, MEMBRANE SUBUNIT"/>
    <property type="match status" value="1"/>
</dbReference>
<comment type="similarity">
    <text evidence="7">Belongs to the binding-protein-dependent transport system permease family.</text>
</comment>
<dbReference type="PANTHER" id="PTHR30151:SF0">
    <property type="entry name" value="ABC TRANSPORTER PERMEASE PROTEIN MJ0413-RELATED"/>
    <property type="match status" value="1"/>
</dbReference>
<feature type="domain" description="ABC transmembrane type-1" evidence="8">
    <location>
        <begin position="55"/>
        <end position="233"/>
    </location>
</feature>
<dbReference type="Gene3D" id="1.10.3720.10">
    <property type="entry name" value="MetI-like"/>
    <property type="match status" value="1"/>
</dbReference>
<keyword evidence="2 7" id="KW-0813">Transport</keyword>
<keyword evidence="4 7" id="KW-0812">Transmembrane</keyword>
<proteinExistence type="inferred from homology"/>
<evidence type="ECO:0000256" key="2">
    <source>
        <dbReference type="ARBA" id="ARBA00022448"/>
    </source>
</evidence>
<gene>
    <name evidence="9" type="ORF">ENU78_01545</name>
</gene>
<evidence type="ECO:0000256" key="5">
    <source>
        <dbReference type="ARBA" id="ARBA00022989"/>
    </source>
</evidence>
<dbReference type="Pfam" id="PF00528">
    <property type="entry name" value="BPD_transp_1"/>
    <property type="match status" value="1"/>
</dbReference>
<dbReference type="PROSITE" id="PS50928">
    <property type="entry name" value="ABC_TM1"/>
    <property type="match status" value="1"/>
</dbReference>
<dbReference type="GO" id="GO:0055085">
    <property type="term" value="P:transmembrane transport"/>
    <property type="evidence" value="ECO:0007669"/>
    <property type="project" value="InterPro"/>
</dbReference>
<dbReference type="SUPFAM" id="SSF161098">
    <property type="entry name" value="MetI-like"/>
    <property type="match status" value="1"/>
</dbReference>
<keyword evidence="6 7" id="KW-0472">Membrane</keyword>
<feature type="transmembrane region" description="Helical" evidence="7">
    <location>
        <begin position="91"/>
        <end position="112"/>
    </location>
</feature>
<comment type="caution">
    <text evidence="9">The sequence shown here is derived from an EMBL/GenBank/DDBJ whole genome shotgun (WGS) entry which is preliminary data.</text>
</comment>
<feature type="transmembrane region" description="Helical" evidence="7">
    <location>
        <begin position="12"/>
        <end position="32"/>
    </location>
</feature>
<evidence type="ECO:0000313" key="9">
    <source>
        <dbReference type="EMBL" id="HGK23128.1"/>
    </source>
</evidence>
<feature type="transmembrane region" description="Helical" evidence="7">
    <location>
        <begin position="52"/>
        <end position="79"/>
    </location>
</feature>
<dbReference type="GO" id="GO:0005886">
    <property type="term" value="C:plasma membrane"/>
    <property type="evidence" value="ECO:0007669"/>
    <property type="project" value="UniProtKB-SubCell"/>
</dbReference>
<feature type="transmembrane region" description="Helical" evidence="7">
    <location>
        <begin position="118"/>
        <end position="138"/>
    </location>
</feature>
<feature type="transmembrane region" description="Helical" evidence="7">
    <location>
        <begin position="215"/>
        <end position="238"/>
    </location>
</feature>
<feature type="transmembrane region" description="Helical" evidence="7">
    <location>
        <begin position="159"/>
        <end position="181"/>
    </location>
</feature>
<evidence type="ECO:0000256" key="4">
    <source>
        <dbReference type="ARBA" id="ARBA00022692"/>
    </source>
</evidence>
<dbReference type="CDD" id="cd06261">
    <property type="entry name" value="TM_PBP2"/>
    <property type="match status" value="1"/>
</dbReference>
<organism evidence="9">
    <name type="scientific">Dictyoglomus thermophilum</name>
    <dbReference type="NCBI Taxonomy" id="14"/>
    <lineage>
        <taxon>Bacteria</taxon>
        <taxon>Pseudomonadati</taxon>
        <taxon>Dictyoglomota</taxon>
        <taxon>Dictyoglomia</taxon>
        <taxon>Dictyoglomales</taxon>
        <taxon>Dictyoglomaceae</taxon>
        <taxon>Dictyoglomus</taxon>
    </lineage>
</organism>
<keyword evidence="3" id="KW-1003">Cell membrane</keyword>
<accession>A0A7V3ZHK3</accession>
<evidence type="ECO:0000256" key="7">
    <source>
        <dbReference type="RuleBase" id="RU363032"/>
    </source>
</evidence>
<dbReference type="InterPro" id="IPR000515">
    <property type="entry name" value="MetI-like"/>
</dbReference>
<evidence type="ECO:0000256" key="1">
    <source>
        <dbReference type="ARBA" id="ARBA00004651"/>
    </source>
</evidence>